<feature type="region of interest" description="Disordered" evidence="1">
    <location>
        <begin position="53"/>
        <end position="77"/>
    </location>
</feature>
<evidence type="ECO:0000256" key="1">
    <source>
        <dbReference type="SAM" id="MobiDB-lite"/>
    </source>
</evidence>
<feature type="compositionally biased region" description="Polar residues" evidence="1">
    <location>
        <begin position="56"/>
        <end position="72"/>
    </location>
</feature>
<dbReference type="EMBL" id="MU167222">
    <property type="protein sequence ID" value="KAG0150120.1"/>
    <property type="molecule type" value="Genomic_DNA"/>
</dbReference>
<organism evidence="2 3">
    <name type="scientific">Cronartium quercuum f. sp. fusiforme G11</name>
    <dbReference type="NCBI Taxonomy" id="708437"/>
    <lineage>
        <taxon>Eukaryota</taxon>
        <taxon>Fungi</taxon>
        <taxon>Dikarya</taxon>
        <taxon>Basidiomycota</taxon>
        <taxon>Pucciniomycotina</taxon>
        <taxon>Pucciniomycetes</taxon>
        <taxon>Pucciniales</taxon>
        <taxon>Coleosporiaceae</taxon>
        <taxon>Cronartium</taxon>
    </lineage>
</organism>
<name>A0A9P6NMZ1_9BASI</name>
<protein>
    <submittedName>
        <fullName evidence="2">Uncharacterized protein</fullName>
    </submittedName>
</protein>
<evidence type="ECO:0000313" key="3">
    <source>
        <dbReference type="Proteomes" id="UP000886653"/>
    </source>
</evidence>
<dbReference type="AlphaFoldDB" id="A0A9P6NMZ1"/>
<gene>
    <name evidence="2" type="ORF">CROQUDRAFT_104610</name>
</gene>
<proteinExistence type="predicted"/>
<comment type="caution">
    <text evidence="2">The sequence shown here is derived from an EMBL/GenBank/DDBJ whole genome shotgun (WGS) entry which is preliminary data.</text>
</comment>
<accession>A0A9P6NMZ1</accession>
<evidence type="ECO:0000313" key="2">
    <source>
        <dbReference type="EMBL" id="KAG0150120.1"/>
    </source>
</evidence>
<reference evidence="2" key="1">
    <citation type="submission" date="2013-11" db="EMBL/GenBank/DDBJ databases">
        <title>Genome sequence of the fusiform rust pathogen reveals effectors for host alternation and coevolution with pine.</title>
        <authorList>
            <consortium name="DOE Joint Genome Institute"/>
            <person name="Smith K."/>
            <person name="Pendleton A."/>
            <person name="Kubisiak T."/>
            <person name="Anderson C."/>
            <person name="Salamov A."/>
            <person name="Aerts A."/>
            <person name="Riley R."/>
            <person name="Clum A."/>
            <person name="Lindquist E."/>
            <person name="Ence D."/>
            <person name="Campbell M."/>
            <person name="Kronenberg Z."/>
            <person name="Feau N."/>
            <person name="Dhillon B."/>
            <person name="Hamelin R."/>
            <person name="Burleigh J."/>
            <person name="Smith J."/>
            <person name="Yandell M."/>
            <person name="Nelson C."/>
            <person name="Grigoriev I."/>
            <person name="Davis J."/>
        </authorList>
    </citation>
    <scope>NUCLEOTIDE SEQUENCE</scope>
    <source>
        <strain evidence="2">G11</strain>
    </source>
</reference>
<keyword evidence="3" id="KW-1185">Reference proteome</keyword>
<dbReference type="Proteomes" id="UP000886653">
    <property type="component" value="Unassembled WGS sequence"/>
</dbReference>
<sequence length="160" mass="18219">MVSVSFFESDDTKAHLYLTSSEFQFELAELVTLTCFRPSIGHTHSFRLKLTHSTHSHQPQSLSNRNTQSQTHNKSERGPVHYSAAFHSLRTLRTRAVPCRIRPRINLHYTALSVTFSSPYYCDTFSAPYLLSSPCDIKTLTTPPEPNLIEIDPTVLFLFS</sequence>